<dbReference type="PRINTS" id="PR00344">
    <property type="entry name" value="BCTRLSENSOR"/>
</dbReference>
<dbReference type="PROSITE" id="PS50109">
    <property type="entry name" value="HIS_KIN"/>
    <property type="match status" value="1"/>
</dbReference>
<dbReference type="Gene3D" id="1.10.287.130">
    <property type="match status" value="1"/>
</dbReference>
<feature type="domain" description="Histidine kinase" evidence="12">
    <location>
        <begin position="179"/>
        <end position="398"/>
    </location>
</feature>
<dbReference type="GO" id="GO:0000155">
    <property type="term" value="F:phosphorelay sensor kinase activity"/>
    <property type="evidence" value="ECO:0007669"/>
    <property type="project" value="InterPro"/>
</dbReference>
<dbReference type="SMART" id="SM00388">
    <property type="entry name" value="HisKA"/>
    <property type="match status" value="1"/>
</dbReference>
<evidence type="ECO:0000256" key="4">
    <source>
        <dbReference type="ARBA" id="ARBA00022553"/>
    </source>
</evidence>
<evidence type="ECO:0000256" key="2">
    <source>
        <dbReference type="ARBA" id="ARBA00004236"/>
    </source>
</evidence>
<dbReference type="RefSeq" id="WP_122187734.1">
    <property type="nucleotide sequence ID" value="NZ_RFFH01000003.1"/>
</dbReference>
<accession>A0A3M2LC38</accession>
<dbReference type="AlphaFoldDB" id="A0A3M2LC38"/>
<gene>
    <name evidence="13" type="ORF">EBN03_10495</name>
</gene>
<evidence type="ECO:0000313" key="13">
    <source>
        <dbReference type="EMBL" id="RMI33535.1"/>
    </source>
</evidence>
<evidence type="ECO:0000256" key="10">
    <source>
        <dbReference type="ARBA" id="ARBA00023136"/>
    </source>
</evidence>
<dbReference type="Gene3D" id="3.30.565.10">
    <property type="entry name" value="Histidine kinase-like ATPase, C-terminal domain"/>
    <property type="match status" value="1"/>
</dbReference>
<evidence type="ECO:0000256" key="7">
    <source>
        <dbReference type="ARBA" id="ARBA00022777"/>
    </source>
</evidence>
<keyword evidence="10 11" id="KW-0472">Membrane</keyword>
<evidence type="ECO:0000256" key="3">
    <source>
        <dbReference type="ARBA" id="ARBA00012438"/>
    </source>
</evidence>
<protein>
    <recommendedName>
        <fullName evidence="3">histidine kinase</fullName>
        <ecNumber evidence="3">2.7.13.3</ecNumber>
    </recommendedName>
</protein>
<evidence type="ECO:0000313" key="14">
    <source>
        <dbReference type="Proteomes" id="UP000279275"/>
    </source>
</evidence>
<evidence type="ECO:0000256" key="6">
    <source>
        <dbReference type="ARBA" id="ARBA00022692"/>
    </source>
</evidence>
<dbReference type="EC" id="2.7.13.3" evidence="3"/>
<dbReference type="InterPro" id="IPR004358">
    <property type="entry name" value="Sig_transdc_His_kin-like_C"/>
</dbReference>
<dbReference type="CDD" id="cd00082">
    <property type="entry name" value="HisKA"/>
    <property type="match status" value="1"/>
</dbReference>
<keyword evidence="9" id="KW-0902">Two-component regulatory system</keyword>
<feature type="transmembrane region" description="Helical" evidence="11">
    <location>
        <begin position="14"/>
        <end position="36"/>
    </location>
</feature>
<evidence type="ECO:0000256" key="9">
    <source>
        <dbReference type="ARBA" id="ARBA00023012"/>
    </source>
</evidence>
<keyword evidence="5" id="KW-0808">Transferase</keyword>
<dbReference type="SMART" id="SM00387">
    <property type="entry name" value="HATPase_c"/>
    <property type="match status" value="1"/>
</dbReference>
<organism evidence="13 14">
    <name type="scientific">Nocardia stercoris</name>
    <dbReference type="NCBI Taxonomy" id="2483361"/>
    <lineage>
        <taxon>Bacteria</taxon>
        <taxon>Bacillati</taxon>
        <taxon>Actinomycetota</taxon>
        <taxon>Actinomycetes</taxon>
        <taxon>Mycobacteriales</taxon>
        <taxon>Nocardiaceae</taxon>
        <taxon>Nocardia</taxon>
    </lineage>
</organism>
<evidence type="ECO:0000259" key="12">
    <source>
        <dbReference type="PROSITE" id="PS50109"/>
    </source>
</evidence>
<dbReference type="PANTHER" id="PTHR45436">
    <property type="entry name" value="SENSOR HISTIDINE KINASE YKOH"/>
    <property type="match status" value="1"/>
</dbReference>
<keyword evidence="8 11" id="KW-1133">Transmembrane helix</keyword>
<evidence type="ECO:0000256" key="8">
    <source>
        <dbReference type="ARBA" id="ARBA00022989"/>
    </source>
</evidence>
<dbReference type="GO" id="GO:0005886">
    <property type="term" value="C:plasma membrane"/>
    <property type="evidence" value="ECO:0007669"/>
    <property type="project" value="UniProtKB-SubCell"/>
</dbReference>
<dbReference type="InterPro" id="IPR036097">
    <property type="entry name" value="HisK_dim/P_sf"/>
</dbReference>
<dbReference type="Pfam" id="PF02518">
    <property type="entry name" value="HATPase_c"/>
    <property type="match status" value="1"/>
</dbReference>
<keyword evidence="14" id="KW-1185">Reference proteome</keyword>
<dbReference type="SUPFAM" id="SSF55874">
    <property type="entry name" value="ATPase domain of HSP90 chaperone/DNA topoisomerase II/histidine kinase"/>
    <property type="match status" value="1"/>
</dbReference>
<dbReference type="InterPro" id="IPR003661">
    <property type="entry name" value="HisK_dim/P_dom"/>
</dbReference>
<proteinExistence type="predicted"/>
<keyword evidence="4" id="KW-0597">Phosphoprotein</keyword>
<reference evidence="13 14" key="1">
    <citation type="submission" date="2018-10" db="EMBL/GenBank/DDBJ databases">
        <title>Isolation from cow dung.</title>
        <authorList>
            <person name="Ling L."/>
        </authorList>
    </citation>
    <scope>NUCLEOTIDE SEQUENCE [LARGE SCALE GENOMIC DNA]</scope>
    <source>
        <strain evidence="13 14">NEAU-LL90</strain>
    </source>
</reference>
<evidence type="ECO:0000256" key="5">
    <source>
        <dbReference type="ARBA" id="ARBA00022679"/>
    </source>
</evidence>
<comment type="caution">
    <text evidence="13">The sequence shown here is derived from an EMBL/GenBank/DDBJ whole genome shotgun (WGS) entry which is preliminary data.</text>
</comment>
<dbReference type="Proteomes" id="UP000279275">
    <property type="component" value="Unassembled WGS sequence"/>
</dbReference>
<dbReference type="SUPFAM" id="SSF47384">
    <property type="entry name" value="Homodimeric domain of signal transducing histidine kinase"/>
    <property type="match status" value="1"/>
</dbReference>
<dbReference type="PANTHER" id="PTHR45436:SF5">
    <property type="entry name" value="SENSOR HISTIDINE KINASE TRCS"/>
    <property type="match status" value="1"/>
</dbReference>
<dbReference type="InterPro" id="IPR036890">
    <property type="entry name" value="HATPase_C_sf"/>
</dbReference>
<sequence>MTEPARLRRATRMVALQVALVLGGLLMLVGVVLYAVDLRFQHQQIDGQLAQVAARVDDTDDPPPGMAIGIVDQGTGRVVVSDRAPEPTADSTHGPIGYRDLRAGDVDYRVLVTERPGRRIAVLVDQRPWQAGRQRLLEALLVAELTGGVAAVGAAVLLSRRAIRPLTEALALQHRFIADASHELRAPLTVLHTRAQLLARRAEREQLPGPWREQLDGLVTDTRALSGIIDDLLLTAAADHHPDRVESVDLAALCREVAGSFEAHAQTLGVAVGVETVAAGAEATIDGVRPALRRAMFALVDNALQHEQSGGSVSIRLARTRSDVLVTISDTGAGLEPRDAGRLFERFAHGDGHTAGVRPHGIGLALVQAVVEAHRGHITVDGAPGHGAEFTLVLPARTDVREFSKNSDLGSR</sequence>
<dbReference type="InterPro" id="IPR003594">
    <property type="entry name" value="HATPase_dom"/>
</dbReference>
<keyword evidence="7 13" id="KW-0418">Kinase</keyword>
<evidence type="ECO:0000256" key="1">
    <source>
        <dbReference type="ARBA" id="ARBA00000085"/>
    </source>
</evidence>
<dbReference type="Pfam" id="PF00512">
    <property type="entry name" value="HisKA"/>
    <property type="match status" value="1"/>
</dbReference>
<dbReference type="InterPro" id="IPR050428">
    <property type="entry name" value="TCS_sensor_his_kinase"/>
</dbReference>
<dbReference type="EMBL" id="RFFH01000003">
    <property type="protein sequence ID" value="RMI33535.1"/>
    <property type="molecule type" value="Genomic_DNA"/>
</dbReference>
<name>A0A3M2LC38_9NOCA</name>
<dbReference type="OrthoDB" id="9786919at2"/>
<keyword evidence="6 11" id="KW-0812">Transmembrane</keyword>
<comment type="catalytic activity">
    <reaction evidence="1">
        <text>ATP + protein L-histidine = ADP + protein N-phospho-L-histidine.</text>
        <dbReference type="EC" id="2.7.13.3"/>
    </reaction>
</comment>
<evidence type="ECO:0000256" key="11">
    <source>
        <dbReference type="SAM" id="Phobius"/>
    </source>
</evidence>
<comment type="subcellular location">
    <subcellularLocation>
        <location evidence="2">Cell membrane</location>
    </subcellularLocation>
</comment>
<dbReference type="InterPro" id="IPR005467">
    <property type="entry name" value="His_kinase_dom"/>
</dbReference>